<comment type="similarity">
    <text evidence="2">Belongs to the TMEM86 family.</text>
</comment>
<feature type="transmembrane region" description="Helical" evidence="6">
    <location>
        <begin position="139"/>
        <end position="158"/>
    </location>
</feature>
<feature type="transmembrane region" description="Helical" evidence="6">
    <location>
        <begin position="6"/>
        <end position="24"/>
    </location>
</feature>
<dbReference type="AlphaFoldDB" id="A0A1L0A620"/>
<feature type="transmembrane region" description="Helical" evidence="6">
    <location>
        <begin position="31"/>
        <end position="52"/>
    </location>
</feature>
<dbReference type="Proteomes" id="UP000183794">
    <property type="component" value="Unassembled WGS sequence"/>
</dbReference>
<name>A0A1L0A620_9GAMM</name>
<keyword evidence="4 6" id="KW-1133">Transmembrane helix</keyword>
<evidence type="ECO:0000256" key="5">
    <source>
        <dbReference type="ARBA" id="ARBA00023136"/>
    </source>
</evidence>
<dbReference type="GO" id="GO:0016020">
    <property type="term" value="C:membrane"/>
    <property type="evidence" value="ECO:0007669"/>
    <property type="project" value="UniProtKB-SubCell"/>
</dbReference>
<keyword evidence="5 6" id="KW-0472">Membrane</keyword>
<comment type="subcellular location">
    <subcellularLocation>
        <location evidence="1">Membrane</location>
        <topology evidence="1">Multi-pass membrane protein</topology>
    </subcellularLocation>
</comment>
<protein>
    <recommendedName>
        <fullName evidence="9">Lysoplasmalogenase</fullName>
    </recommendedName>
</protein>
<accession>A0A1L0A620</accession>
<dbReference type="GO" id="GO:0016787">
    <property type="term" value="F:hydrolase activity"/>
    <property type="evidence" value="ECO:0007669"/>
    <property type="project" value="TreeGrafter"/>
</dbReference>
<evidence type="ECO:0000256" key="3">
    <source>
        <dbReference type="ARBA" id="ARBA00022692"/>
    </source>
</evidence>
<evidence type="ECO:0008006" key="9">
    <source>
        <dbReference type="Google" id="ProtNLM"/>
    </source>
</evidence>
<evidence type="ECO:0000313" key="7">
    <source>
        <dbReference type="EMBL" id="SGZ06135.1"/>
    </source>
</evidence>
<evidence type="ECO:0000256" key="1">
    <source>
        <dbReference type="ARBA" id="ARBA00004141"/>
    </source>
</evidence>
<dbReference type="Pfam" id="PF07947">
    <property type="entry name" value="YhhN"/>
    <property type="match status" value="1"/>
</dbReference>
<evidence type="ECO:0000313" key="8">
    <source>
        <dbReference type="Proteomes" id="UP000183794"/>
    </source>
</evidence>
<evidence type="ECO:0000256" key="2">
    <source>
        <dbReference type="ARBA" id="ARBA00007375"/>
    </source>
</evidence>
<dbReference type="RefSeq" id="WP_075497464.1">
    <property type="nucleotide sequence ID" value="NZ_CAWRBC010000123.1"/>
</dbReference>
<feature type="transmembrane region" description="Helical" evidence="6">
    <location>
        <begin position="83"/>
        <end position="103"/>
    </location>
</feature>
<sequence>MEFTTTIITSTIIITVCAILHLYGAYQDRKWLFYLFKPVTTLAITALCWSLAPVINDYVWLILLGLLLSTLGDIFLMLPKDRFIPGLLSFLVAHVVYIIAFSINFELTYTWSLALPLMVIAVTYLAILWPSLAEMKAPVLVYMSIIVIMTWVSGERYFNLDSTASFYAFIGAIVFLFSDATLAFDRFKKQFRSAYAVIIVSYYLAQYFIALSVI</sequence>
<gene>
    <name evidence="7" type="ORF">NVI5450_3011</name>
</gene>
<reference evidence="7 8" key="1">
    <citation type="submission" date="2016-11" db="EMBL/GenBank/DDBJ databases">
        <authorList>
            <person name="Jaros S."/>
            <person name="Januszkiewicz K."/>
            <person name="Wedrychowicz H."/>
        </authorList>
    </citation>
    <scope>NUCLEOTIDE SEQUENCE [LARGE SCALE GENOMIC DNA]</scope>
    <source>
        <strain evidence="7">NVI 5450</strain>
    </source>
</reference>
<feature type="transmembrane region" description="Helical" evidence="6">
    <location>
        <begin position="109"/>
        <end position="127"/>
    </location>
</feature>
<dbReference type="PANTHER" id="PTHR31885">
    <property type="entry name" value="GH04784P"/>
    <property type="match status" value="1"/>
</dbReference>
<feature type="transmembrane region" description="Helical" evidence="6">
    <location>
        <begin position="164"/>
        <end position="182"/>
    </location>
</feature>
<organism evidence="7 8">
    <name type="scientific">Moritella viscosa</name>
    <dbReference type="NCBI Taxonomy" id="80854"/>
    <lineage>
        <taxon>Bacteria</taxon>
        <taxon>Pseudomonadati</taxon>
        <taxon>Pseudomonadota</taxon>
        <taxon>Gammaproteobacteria</taxon>
        <taxon>Alteromonadales</taxon>
        <taxon>Moritellaceae</taxon>
        <taxon>Moritella</taxon>
    </lineage>
</organism>
<evidence type="ECO:0000256" key="6">
    <source>
        <dbReference type="SAM" id="Phobius"/>
    </source>
</evidence>
<dbReference type="OrthoDB" id="5592477at2"/>
<dbReference type="PANTHER" id="PTHR31885:SF6">
    <property type="entry name" value="GH04784P"/>
    <property type="match status" value="1"/>
</dbReference>
<dbReference type="InterPro" id="IPR012506">
    <property type="entry name" value="TMEM86B-like"/>
</dbReference>
<keyword evidence="3 6" id="KW-0812">Transmembrane</keyword>
<dbReference type="EMBL" id="FPLD01000079">
    <property type="protein sequence ID" value="SGZ06135.1"/>
    <property type="molecule type" value="Genomic_DNA"/>
</dbReference>
<feature type="transmembrane region" description="Helical" evidence="6">
    <location>
        <begin position="194"/>
        <end position="213"/>
    </location>
</feature>
<proteinExistence type="inferred from homology"/>
<feature type="transmembrane region" description="Helical" evidence="6">
    <location>
        <begin position="58"/>
        <end position="76"/>
    </location>
</feature>
<evidence type="ECO:0000256" key="4">
    <source>
        <dbReference type="ARBA" id="ARBA00022989"/>
    </source>
</evidence>